<evidence type="ECO:0000313" key="3">
    <source>
        <dbReference type="Proteomes" id="UP000594121"/>
    </source>
</evidence>
<feature type="transmembrane region" description="Helical" evidence="1">
    <location>
        <begin position="68"/>
        <end position="87"/>
    </location>
</feature>
<organism evidence="2 3">
    <name type="scientific">Infirmifilum lucidum</name>
    <dbReference type="NCBI Taxonomy" id="2776706"/>
    <lineage>
        <taxon>Archaea</taxon>
        <taxon>Thermoproteota</taxon>
        <taxon>Thermoprotei</taxon>
        <taxon>Thermofilales</taxon>
        <taxon>Thermofilaceae</taxon>
        <taxon>Infirmifilum</taxon>
    </lineage>
</organism>
<reference evidence="2 3" key="1">
    <citation type="submission" date="2020-10" db="EMBL/GenBank/DDBJ databases">
        <title>Thermofilum lucidum 3507LT sp. nov. a novel member of Thermofilaceae family isolated from Chile hot spring, and proposal of description order Thermofilales.</title>
        <authorList>
            <person name="Zayulina K.S."/>
            <person name="Elcheninov A.G."/>
            <person name="Toshchakov S.V."/>
            <person name="Kublanov I.V."/>
        </authorList>
    </citation>
    <scope>NUCLEOTIDE SEQUENCE [LARGE SCALE GENOMIC DNA]</scope>
    <source>
        <strain evidence="2 3">3507LT</strain>
    </source>
</reference>
<accession>A0A7L9FHG8</accession>
<dbReference type="EMBL" id="CP062310">
    <property type="protein sequence ID" value="QOJ78366.1"/>
    <property type="molecule type" value="Genomic_DNA"/>
</dbReference>
<feature type="transmembrane region" description="Helical" evidence="1">
    <location>
        <begin position="33"/>
        <end position="59"/>
    </location>
</feature>
<gene>
    <name evidence="2" type="ORF">IG193_06305</name>
</gene>
<dbReference type="Proteomes" id="UP000594121">
    <property type="component" value="Chromosome"/>
</dbReference>
<keyword evidence="1" id="KW-1133">Transmembrane helix</keyword>
<evidence type="ECO:0000256" key="1">
    <source>
        <dbReference type="SAM" id="Phobius"/>
    </source>
</evidence>
<dbReference type="GeneID" id="59149491"/>
<proteinExistence type="predicted"/>
<dbReference type="RefSeq" id="WP_192818338.1">
    <property type="nucleotide sequence ID" value="NZ_CP062310.1"/>
</dbReference>
<evidence type="ECO:0000313" key="2">
    <source>
        <dbReference type="EMBL" id="QOJ78366.1"/>
    </source>
</evidence>
<dbReference type="AlphaFoldDB" id="A0A7L9FHG8"/>
<keyword evidence="1" id="KW-0472">Membrane</keyword>
<name>A0A7L9FHG8_9CREN</name>
<feature type="transmembrane region" description="Helical" evidence="1">
    <location>
        <begin position="9"/>
        <end position="27"/>
    </location>
</feature>
<feature type="transmembrane region" description="Helical" evidence="1">
    <location>
        <begin position="93"/>
        <end position="121"/>
    </location>
</feature>
<feature type="transmembrane region" description="Helical" evidence="1">
    <location>
        <begin position="128"/>
        <end position="147"/>
    </location>
</feature>
<dbReference type="InParanoid" id="A0A7L9FHG8"/>
<keyword evidence="1" id="KW-0812">Transmembrane</keyword>
<sequence>MGAKIRDRLLATTSTFVVSVMYSELFLNNASSLMLYIVPAVSALVVPSLGAPIFVLIFFLELYRLEELFLLLALLPFLLFILLKNVHSWASSLVLLVLTPLIVIYPQVTGVVLGMLYYLAFKEKPREAVFTGVSLVANLFVISFLLLKEYETRIPLLLLPGGFQATGNEISRAALFYSTFANRLFSDTKLLAEAIVLVSSLAAVSLFEGKNMFSLIAPQTVLLSTTPLIGGLMPSDVVGLVLSVGTSSLFHVAEQASVSLYPRVLALRNLLKKRGREEIRSDYSVLFTDVATTARELKLLCETLPPGRKIVILGLSEDEEKLFVKHVLGGKKCAASVVFFHELGLEKLLSLPPNETIVVYIRILDEKTALSMLSKLTGFDAETIRELVQPYLEKLKRISRVTLYNLSKEIDELIKQGVSARKAFDSVMSRVEPELNEEFIQTLEKIYVTYEIVGFAR</sequence>
<protein>
    <submittedName>
        <fullName evidence="2">Uncharacterized protein</fullName>
    </submittedName>
</protein>
<keyword evidence="3" id="KW-1185">Reference proteome</keyword>
<dbReference type="KEGG" id="thel:IG193_06305"/>